<evidence type="ECO:0000256" key="1">
    <source>
        <dbReference type="SAM" id="SignalP"/>
    </source>
</evidence>
<keyword evidence="1" id="KW-0732">Signal</keyword>
<proteinExistence type="predicted"/>
<gene>
    <name evidence="2" type="ORF">E5163_08875</name>
</gene>
<dbReference type="RefSeq" id="WP_135995761.1">
    <property type="nucleotide sequence ID" value="NZ_CP071057.1"/>
</dbReference>
<feature type="chain" id="PRO_5020466952" description="TonB C-terminal domain-containing protein" evidence="1">
    <location>
        <begin position="24"/>
        <end position="138"/>
    </location>
</feature>
<reference evidence="2 3" key="1">
    <citation type="journal article" date="2017" name="Int. J. Syst. Evol. Microbiol.">
        <title>Marinicauda algicola sp. nov., isolated from a marine red alga Rhodosorus marinus.</title>
        <authorList>
            <person name="Jeong S.E."/>
            <person name="Jeon S.H."/>
            <person name="Chun B.H."/>
            <person name="Kim D.W."/>
            <person name="Jeon C.O."/>
        </authorList>
    </citation>
    <scope>NUCLEOTIDE SEQUENCE [LARGE SCALE GENOMIC DNA]</scope>
    <source>
        <strain evidence="2 3">JCM 31718</strain>
    </source>
</reference>
<keyword evidence="3" id="KW-1185">Reference proteome</keyword>
<evidence type="ECO:0000313" key="2">
    <source>
        <dbReference type="EMBL" id="TGY89221.1"/>
    </source>
</evidence>
<dbReference type="OrthoDB" id="7390536at2"/>
<name>A0A4S2H1R9_9PROT</name>
<dbReference type="SUPFAM" id="SSF74653">
    <property type="entry name" value="TolA/TonB C-terminal domain"/>
    <property type="match status" value="1"/>
</dbReference>
<accession>A0A4S2H1R9</accession>
<dbReference type="Gene3D" id="3.30.1150.10">
    <property type="match status" value="1"/>
</dbReference>
<sequence length="138" mass="15225">MKRFVTALAGTCVIAAAAPGAAADPVSCETAREDGLASAADFAPHALPAAIWRMAYHGDNDYRAAVEVRYRVDADGRVRDLEFLGFSGAPRSHHRHLRQASRRAVRDWRFDLDRVTNGRPVAACEDVIVYAYDHPHPR</sequence>
<organism evidence="2 3">
    <name type="scientific">Marinicauda algicola</name>
    <dbReference type="NCBI Taxonomy" id="2029849"/>
    <lineage>
        <taxon>Bacteria</taxon>
        <taxon>Pseudomonadati</taxon>
        <taxon>Pseudomonadota</taxon>
        <taxon>Alphaproteobacteria</taxon>
        <taxon>Maricaulales</taxon>
        <taxon>Maricaulaceae</taxon>
        <taxon>Marinicauda</taxon>
    </lineage>
</organism>
<evidence type="ECO:0000313" key="3">
    <source>
        <dbReference type="Proteomes" id="UP000308054"/>
    </source>
</evidence>
<protein>
    <recommendedName>
        <fullName evidence="4">TonB C-terminal domain-containing protein</fullName>
    </recommendedName>
</protein>
<feature type="signal peptide" evidence="1">
    <location>
        <begin position="1"/>
        <end position="23"/>
    </location>
</feature>
<comment type="caution">
    <text evidence="2">The sequence shown here is derived from an EMBL/GenBank/DDBJ whole genome shotgun (WGS) entry which is preliminary data.</text>
</comment>
<dbReference type="EMBL" id="SRXW01000002">
    <property type="protein sequence ID" value="TGY89221.1"/>
    <property type="molecule type" value="Genomic_DNA"/>
</dbReference>
<dbReference type="Proteomes" id="UP000308054">
    <property type="component" value="Unassembled WGS sequence"/>
</dbReference>
<dbReference type="AlphaFoldDB" id="A0A4S2H1R9"/>
<evidence type="ECO:0008006" key="4">
    <source>
        <dbReference type="Google" id="ProtNLM"/>
    </source>
</evidence>